<feature type="region of interest" description="Disordered" evidence="1">
    <location>
        <begin position="424"/>
        <end position="451"/>
    </location>
</feature>
<reference evidence="4" key="1">
    <citation type="submission" date="2020-05" db="EMBL/GenBank/DDBJ databases">
        <title>WGS assembly of Panicum virgatum.</title>
        <authorList>
            <person name="Lovell J.T."/>
            <person name="Jenkins J."/>
            <person name="Shu S."/>
            <person name="Juenger T.E."/>
            <person name="Schmutz J."/>
        </authorList>
    </citation>
    <scope>NUCLEOTIDE SEQUENCE</scope>
    <source>
        <strain evidence="4">AP13</strain>
    </source>
</reference>
<gene>
    <name evidence="4" type="ORF">PVAP13_1KG346700</name>
</gene>
<dbReference type="PANTHER" id="PTHR35828">
    <property type="entry name" value="OS08G0203800 PROTEIN-RELATED"/>
    <property type="match status" value="1"/>
</dbReference>
<dbReference type="AlphaFoldDB" id="A0A8T0XMU1"/>
<sequence length="576" mass="62691">MEASPLPLDLLLEIFARSGPATVARCGATCKFLRRHVADRGFLRRLRAASSDRFLLGLLYHRRYHSWKGEEKSTHARPLFAAPKSSGGGSTAPPSAVIVRLSAELAGPYDPVASRGGLLLLKLGRYFDTSLCVCDPVGGRSFVLPPRRISDDLHVVMPGDAEDGGGGVPFEVLIADSGLRTQTYSSRSGAWGPVTRTAERVPRHYDYELVQPSPVVLGGVAHWLYHQGGAHLFSVLALDVGTGQAAWIEVPRDCHRRRRVTVVELRRELLLASSSAGGELALLVWERPLAVCMWTVSPPSAAAGAGRSWARRVVIGWAAILGSVRPASSPLACQWIEFLWFAEGSGTVVFNMHPAGTVLLNLRTLEVRHLPSREIPRQPRRTVTLDRPRHRHRVLLLRRRNDPCRSVAVDTASLKLAPPALTIVASPGSSPSSPTSYSSETSPLSALATRRGRRAQDVLEAAILPRPASVDAAAARHPPRVHAAQVPCTTFIPLNNWLIGSFIEAGVQEDKGELKLHEGAPEHAYLLSSVHDDIKKSKGHLLSQSLLMLFLEADVSKSSFAQGQDFYSWQHQPGIP</sequence>
<feature type="compositionally biased region" description="Low complexity" evidence="1">
    <location>
        <begin position="426"/>
        <end position="445"/>
    </location>
</feature>
<organism evidence="4 5">
    <name type="scientific">Panicum virgatum</name>
    <name type="common">Blackwell switchgrass</name>
    <dbReference type="NCBI Taxonomy" id="38727"/>
    <lineage>
        <taxon>Eukaryota</taxon>
        <taxon>Viridiplantae</taxon>
        <taxon>Streptophyta</taxon>
        <taxon>Embryophyta</taxon>
        <taxon>Tracheophyta</taxon>
        <taxon>Spermatophyta</taxon>
        <taxon>Magnoliopsida</taxon>
        <taxon>Liliopsida</taxon>
        <taxon>Poales</taxon>
        <taxon>Poaceae</taxon>
        <taxon>PACMAD clade</taxon>
        <taxon>Panicoideae</taxon>
        <taxon>Panicodae</taxon>
        <taxon>Paniceae</taxon>
        <taxon>Panicinae</taxon>
        <taxon>Panicum</taxon>
        <taxon>Panicum sect. Hiantes</taxon>
    </lineage>
</organism>
<dbReference type="SUPFAM" id="SSF81383">
    <property type="entry name" value="F-box domain"/>
    <property type="match status" value="1"/>
</dbReference>
<protein>
    <recommendedName>
        <fullName evidence="6">F-box domain-containing protein</fullName>
    </recommendedName>
</protein>
<dbReference type="Pfam" id="PF24523">
    <property type="entry name" value="DUF7595"/>
    <property type="match status" value="1"/>
</dbReference>
<dbReference type="InterPro" id="IPR036047">
    <property type="entry name" value="F-box-like_dom_sf"/>
</dbReference>
<feature type="domain" description="DUF7595" evidence="3">
    <location>
        <begin position="91"/>
        <end position="369"/>
    </location>
</feature>
<evidence type="ECO:0000313" key="4">
    <source>
        <dbReference type="EMBL" id="KAG2659336.1"/>
    </source>
</evidence>
<name>A0A8T0XMU1_PANVG</name>
<feature type="domain" description="F-box" evidence="2">
    <location>
        <begin position="6"/>
        <end position="44"/>
    </location>
</feature>
<dbReference type="Proteomes" id="UP000823388">
    <property type="component" value="Chromosome 1K"/>
</dbReference>
<comment type="caution">
    <text evidence="4">The sequence shown here is derived from an EMBL/GenBank/DDBJ whole genome shotgun (WGS) entry which is preliminary data.</text>
</comment>
<evidence type="ECO:0000259" key="2">
    <source>
        <dbReference type="Pfam" id="PF12937"/>
    </source>
</evidence>
<evidence type="ECO:0008006" key="6">
    <source>
        <dbReference type="Google" id="ProtNLM"/>
    </source>
</evidence>
<dbReference type="EMBL" id="CM029037">
    <property type="protein sequence ID" value="KAG2659336.1"/>
    <property type="molecule type" value="Genomic_DNA"/>
</dbReference>
<evidence type="ECO:0000259" key="3">
    <source>
        <dbReference type="Pfam" id="PF24523"/>
    </source>
</evidence>
<dbReference type="CDD" id="cd09917">
    <property type="entry name" value="F-box_SF"/>
    <property type="match status" value="1"/>
</dbReference>
<dbReference type="PANTHER" id="PTHR35828:SF28">
    <property type="entry name" value="F-BOX DOMAIN CONTAINING PROTEIN"/>
    <property type="match status" value="1"/>
</dbReference>
<accession>A0A8T0XMU1</accession>
<evidence type="ECO:0000256" key="1">
    <source>
        <dbReference type="SAM" id="MobiDB-lite"/>
    </source>
</evidence>
<evidence type="ECO:0000313" key="5">
    <source>
        <dbReference type="Proteomes" id="UP000823388"/>
    </source>
</evidence>
<proteinExistence type="predicted"/>
<dbReference type="InterPro" id="IPR001810">
    <property type="entry name" value="F-box_dom"/>
</dbReference>
<dbReference type="Pfam" id="PF12937">
    <property type="entry name" value="F-box-like"/>
    <property type="match status" value="1"/>
</dbReference>
<dbReference type="InterPro" id="IPR056016">
    <property type="entry name" value="DUF7595"/>
</dbReference>
<keyword evidence="5" id="KW-1185">Reference proteome</keyword>